<proteinExistence type="predicted"/>
<evidence type="ECO:0000313" key="1">
    <source>
        <dbReference type="EMBL" id="ACR75681.1"/>
    </source>
</evidence>
<gene>
    <name evidence="1" type="ordered locus">EUBREC_1938</name>
</gene>
<dbReference type="Proteomes" id="UP000001477">
    <property type="component" value="Chromosome"/>
</dbReference>
<evidence type="ECO:0000313" key="2">
    <source>
        <dbReference type="Proteomes" id="UP000001477"/>
    </source>
</evidence>
<dbReference type="HOGENOM" id="CLU_3233772_0_0_9"/>
<accession>C4ZBE9</accession>
<protein>
    <submittedName>
        <fullName evidence="1">Uncharacterized protein</fullName>
    </submittedName>
</protein>
<sequence>MWLFFCEITQNNEKMTNITEILRRNIDILTICDILVNMGLWIA</sequence>
<organism evidence="1 2">
    <name type="scientific">Agathobacter rectalis (strain ATCC 33656 / DSM 3377 / JCM 17463 / KCTC 5835 / VPI 0990)</name>
    <name type="common">Eubacterium rectale</name>
    <dbReference type="NCBI Taxonomy" id="515619"/>
    <lineage>
        <taxon>Bacteria</taxon>
        <taxon>Bacillati</taxon>
        <taxon>Bacillota</taxon>
        <taxon>Clostridia</taxon>
        <taxon>Lachnospirales</taxon>
        <taxon>Lachnospiraceae</taxon>
        <taxon>Agathobacter</taxon>
    </lineage>
</organism>
<reference evidence="1 2" key="1">
    <citation type="journal article" date="2009" name="Proc. Natl. Acad. Sci. U.S.A.">
        <title>Characterizing a model human gut microbiota composed of members of its two dominant bacterial phyla.</title>
        <authorList>
            <person name="Mahowald M.A."/>
            <person name="Rey F.E."/>
            <person name="Seedorf H."/>
            <person name="Turnbaugh P.J."/>
            <person name="Fulton R.S."/>
            <person name="Wollam A."/>
            <person name="Shah N."/>
            <person name="Wang C."/>
            <person name="Magrini V."/>
            <person name="Wilson R.K."/>
            <person name="Cantarel B.L."/>
            <person name="Coutinho P.M."/>
            <person name="Henrissat B."/>
            <person name="Crock L.W."/>
            <person name="Russell A."/>
            <person name="Verberkmoes N.C."/>
            <person name="Hettich R.L."/>
            <person name="Gordon J.I."/>
        </authorList>
    </citation>
    <scope>NUCLEOTIDE SEQUENCE [LARGE SCALE GENOMIC DNA]</scope>
    <source>
        <strain evidence="2">ATCC 33656 / DSM 3377 / JCM 17463 / KCTC 5835 / LMG 30912 / VPI 0990</strain>
    </source>
</reference>
<dbReference type="EMBL" id="CP001107">
    <property type="protein sequence ID" value="ACR75681.1"/>
    <property type="molecule type" value="Genomic_DNA"/>
</dbReference>
<name>C4ZBE9_AGARV</name>
<dbReference type="AlphaFoldDB" id="C4ZBE9"/>
<dbReference type="PaxDb" id="515619-EUBREC_1938"/>
<dbReference type="KEGG" id="ere:EUBREC_1938"/>